<dbReference type="Pfam" id="PF00892">
    <property type="entry name" value="EamA"/>
    <property type="match status" value="1"/>
</dbReference>
<evidence type="ECO:0000256" key="6">
    <source>
        <dbReference type="ARBA" id="ARBA00023136"/>
    </source>
</evidence>
<evidence type="ECO:0000256" key="1">
    <source>
        <dbReference type="ARBA" id="ARBA00004651"/>
    </source>
</evidence>
<keyword evidence="6 7" id="KW-0472">Membrane</keyword>
<comment type="caution">
    <text evidence="9">The sequence shown here is derived from an EMBL/GenBank/DDBJ whole genome shotgun (WGS) entry which is preliminary data.</text>
</comment>
<keyword evidence="3" id="KW-1003">Cell membrane</keyword>
<reference evidence="9 10" key="1">
    <citation type="submission" date="2015-09" db="EMBL/GenBank/DDBJ databases">
        <title>Whole genome shotgun sequence assembly of Aphanizomenon flos-aquae UKL13.</title>
        <authorList>
            <person name="Driscoll C."/>
        </authorList>
    </citation>
    <scope>NUCLEOTIDE SEQUENCE [LARGE SCALE GENOMIC DNA]</scope>
    <source>
        <strain evidence="9">MDT13</strain>
    </source>
</reference>
<comment type="similarity">
    <text evidence="2">Belongs to the EamA transporter family.</text>
</comment>
<dbReference type="PANTHER" id="PTHR32322">
    <property type="entry name" value="INNER MEMBRANE TRANSPORTER"/>
    <property type="match status" value="1"/>
</dbReference>
<feature type="transmembrane region" description="Helical" evidence="7">
    <location>
        <begin position="165"/>
        <end position="184"/>
    </location>
</feature>
<evidence type="ECO:0000259" key="8">
    <source>
        <dbReference type="Pfam" id="PF00892"/>
    </source>
</evidence>
<dbReference type="EMBL" id="LJOY01000011">
    <property type="protein sequence ID" value="OBQ26473.1"/>
    <property type="molecule type" value="Genomic_DNA"/>
</dbReference>
<feature type="transmembrane region" description="Helical" evidence="7">
    <location>
        <begin position="104"/>
        <end position="123"/>
    </location>
</feature>
<keyword evidence="5 7" id="KW-1133">Transmembrane helix</keyword>
<gene>
    <name evidence="9" type="ORF">AN481_05145</name>
</gene>
<evidence type="ECO:0000256" key="5">
    <source>
        <dbReference type="ARBA" id="ARBA00022989"/>
    </source>
</evidence>
<name>A0A1B7VZM8_APHFL</name>
<feature type="transmembrane region" description="Helical" evidence="7">
    <location>
        <begin position="307"/>
        <end position="325"/>
    </location>
</feature>
<dbReference type="GO" id="GO:0005886">
    <property type="term" value="C:plasma membrane"/>
    <property type="evidence" value="ECO:0007669"/>
    <property type="project" value="UniProtKB-SubCell"/>
</dbReference>
<evidence type="ECO:0000256" key="4">
    <source>
        <dbReference type="ARBA" id="ARBA00022692"/>
    </source>
</evidence>
<dbReference type="Proteomes" id="UP000092382">
    <property type="component" value="Unassembled WGS sequence"/>
</dbReference>
<protein>
    <recommendedName>
        <fullName evidence="8">EamA domain-containing protein</fullName>
    </recommendedName>
</protein>
<dbReference type="PANTHER" id="PTHR32322:SF18">
    <property type="entry name" value="S-ADENOSYLMETHIONINE_S-ADENOSYLHOMOCYSTEINE TRANSPORTER"/>
    <property type="match status" value="1"/>
</dbReference>
<feature type="transmembrane region" description="Helical" evidence="7">
    <location>
        <begin position="12"/>
        <end position="31"/>
    </location>
</feature>
<dbReference type="STRING" id="1803587.GCA_001593825_02445"/>
<dbReference type="InterPro" id="IPR050638">
    <property type="entry name" value="AA-Vitamin_Transporters"/>
</dbReference>
<evidence type="ECO:0000313" key="10">
    <source>
        <dbReference type="Proteomes" id="UP000092382"/>
    </source>
</evidence>
<dbReference type="SUPFAM" id="SSF103481">
    <property type="entry name" value="Multidrug resistance efflux transporter EmrE"/>
    <property type="match status" value="1"/>
</dbReference>
<dbReference type="InterPro" id="IPR000620">
    <property type="entry name" value="EamA_dom"/>
</dbReference>
<feature type="transmembrane region" description="Helical" evidence="7">
    <location>
        <begin position="135"/>
        <end position="153"/>
    </location>
</feature>
<feature type="transmembrane region" description="Helical" evidence="7">
    <location>
        <begin position="43"/>
        <end position="62"/>
    </location>
</feature>
<comment type="subcellular location">
    <subcellularLocation>
        <location evidence="1">Cell membrane</location>
        <topology evidence="1">Multi-pass membrane protein</topology>
    </subcellularLocation>
</comment>
<evidence type="ECO:0000256" key="2">
    <source>
        <dbReference type="ARBA" id="ARBA00007362"/>
    </source>
</evidence>
<feature type="transmembrane region" description="Helical" evidence="7">
    <location>
        <begin position="249"/>
        <end position="270"/>
    </location>
</feature>
<feature type="domain" description="EamA" evidence="8">
    <location>
        <begin position="13"/>
        <end position="146"/>
    </location>
</feature>
<feature type="transmembrane region" description="Helical" evidence="7">
    <location>
        <begin position="277"/>
        <end position="301"/>
    </location>
</feature>
<dbReference type="InterPro" id="IPR037185">
    <property type="entry name" value="EmrE-like"/>
</dbReference>
<dbReference type="AlphaFoldDB" id="A0A1B7VZM8"/>
<keyword evidence="4 7" id="KW-0812">Transmembrane</keyword>
<organism evidence="9 10">
    <name type="scientific">Aphanizomenon flos-aquae LD13</name>
    <dbReference type="NCBI Taxonomy" id="1710894"/>
    <lineage>
        <taxon>Bacteria</taxon>
        <taxon>Bacillati</taxon>
        <taxon>Cyanobacteriota</taxon>
        <taxon>Cyanophyceae</taxon>
        <taxon>Nostocales</taxon>
        <taxon>Aphanizomenonaceae</taxon>
        <taxon>Aphanizomenon</taxon>
    </lineage>
</organism>
<sequence>MTVFNETKATFWYGVGLAVAANLLWGLAFLIPRILSSFTPVEITLGRYFFYGLISFILFLLLERKHSWIYNFKIWSTSFIFAFAANIGYYFFLVYGVRYADAEITSLIIGILPITVSIYGNFLEREYPFSKLLPSILMITSGIFIIHNLNFAGHENPEQIFGQQYYLGLLSPFVSLIVWTWYCVVNSSFLKNNPHILSSTWSTLIGVNTLIQSLIILVILMVTGNDTVINFAKYLKFDSFNFDGFDHEVIIFLISSIILGVAVSWGGTLMWNKASTLLPISLAGQLIVIETISALSYVYIYDSRLPSFFEILGITMIIGGVILGIRNVQFTSNDPELIIKPSKAQIE</sequence>
<feature type="transmembrane region" description="Helical" evidence="7">
    <location>
        <begin position="196"/>
        <end position="222"/>
    </location>
</feature>
<evidence type="ECO:0000256" key="3">
    <source>
        <dbReference type="ARBA" id="ARBA00022475"/>
    </source>
</evidence>
<evidence type="ECO:0000256" key="7">
    <source>
        <dbReference type="SAM" id="Phobius"/>
    </source>
</evidence>
<dbReference type="PATRIC" id="fig|1710894.3.peg.2021"/>
<evidence type="ECO:0000313" key="9">
    <source>
        <dbReference type="EMBL" id="OBQ26473.1"/>
    </source>
</evidence>
<feature type="transmembrane region" description="Helical" evidence="7">
    <location>
        <begin position="74"/>
        <end position="92"/>
    </location>
</feature>
<accession>A0A1B7VZM8</accession>
<proteinExistence type="inferred from homology"/>